<dbReference type="EMBL" id="JBFNXX010000008">
    <property type="protein sequence ID" value="MEW9920329.1"/>
    <property type="molecule type" value="Genomic_DNA"/>
</dbReference>
<feature type="transmembrane region" description="Helical" evidence="1">
    <location>
        <begin position="157"/>
        <end position="177"/>
    </location>
</feature>
<gene>
    <name evidence="2" type="ORF">AB2B41_11990</name>
</gene>
<sequence>MLVYIGVYFLLSWAALTVKEQSQRFWLIFFSIFLLWFMGARNEVGCDWSGYYHRFLITPLYQSLGDLFSDFDEPGFWLLTKFVRENDLSYMWLNMFATIIIVSCLLRFCRAHRDGLLILALLFPVVIVQLSMSGIRQGLAVGFITVASVSWMRGSKLWTAIWILVAAQFHTSALMFLPIAPLAGRKVTGIALFGSALILGPVAVMLLGDRFETYSDRYLESDDITSGGALIRYVLVLMPALFFLKYREKLGNSFSDSFQLMRLTTALTFSLIPVAFFSSILLHRVIYYVMPLSIVTFAALGRVAFPRLNRGIVLFLPVLLYGSYTTIWFLTSRHADICYLPYKNFWGLSSMLGL</sequence>
<dbReference type="RefSeq" id="WP_367878034.1">
    <property type="nucleotide sequence ID" value="NZ_JBFNXX010000008.1"/>
</dbReference>
<feature type="transmembrane region" description="Helical" evidence="1">
    <location>
        <begin position="285"/>
        <end position="305"/>
    </location>
</feature>
<feature type="transmembrane region" description="Helical" evidence="1">
    <location>
        <begin position="312"/>
        <end position="331"/>
    </location>
</feature>
<feature type="transmembrane region" description="Helical" evidence="1">
    <location>
        <begin position="116"/>
        <end position="137"/>
    </location>
</feature>
<organism evidence="2 3">
    <name type="scientific">Sulfitobacter sediminis</name>
    <dbReference type="NCBI Taxonomy" id="3234186"/>
    <lineage>
        <taxon>Bacteria</taxon>
        <taxon>Pseudomonadati</taxon>
        <taxon>Pseudomonadota</taxon>
        <taxon>Alphaproteobacteria</taxon>
        <taxon>Rhodobacterales</taxon>
        <taxon>Roseobacteraceae</taxon>
        <taxon>Sulfitobacter</taxon>
    </lineage>
</organism>
<feature type="transmembrane region" description="Helical" evidence="1">
    <location>
        <begin position="189"/>
        <end position="208"/>
    </location>
</feature>
<protein>
    <submittedName>
        <fullName evidence="2">EpsG family protein</fullName>
    </submittedName>
</protein>
<feature type="transmembrane region" description="Helical" evidence="1">
    <location>
        <begin position="24"/>
        <end position="39"/>
    </location>
</feature>
<feature type="transmembrane region" description="Helical" evidence="1">
    <location>
        <begin position="89"/>
        <end position="109"/>
    </location>
</feature>
<keyword evidence="1" id="KW-1133">Transmembrane helix</keyword>
<evidence type="ECO:0000313" key="3">
    <source>
        <dbReference type="Proteomes" id="UP001556098"/>
    </source>
</evidence>
<reference evidence="2 3" key="1">
    <citation type="submission" date="2024-07" db="EMBL/GenBank/DDBJ databases">
        <title>Marimonas sp.nov., isolated from tidal-flat sediment.</title>
        <authorList>
            <person name="Jayan J.N."/>
            <person name="Lee S.S."/>
        </authorList>
    </citation>
    <scope>NUCLEOTIDE SEQUENCE [LARGE SCALE GENOMIC DNA]</scope>
    <source>
        <strain evidence="2 3">MJW-29</strain>
    </source>
</reference>
<keyword evidence="1" id="KW-0812">Transmembrane</keyword>
<feature type="transmembrane region" description="Helical" evidence="1">
    <location>
        <begin position="228"/>
        <end position="246"/>
    </location>
</feature>
<dbReference type="Proteomes" id="UP001556098">
    <property type="component" value="Unassembled WGS sequence"/>
</dbReference>
<accession>A0ABV3RMX7</accession>
<keyword evidence="1" id="KW-0472">Membrane</keyword>
<feature type="transmembrane region" description="Helical" evidence="1">
    <location>
        <begin position="258"/>
        <end position="279"/>
    </location>
</feature>
<proteinExistence type="predicted"/>
<name>A0ABV3RMX7_9RHOB</name>
<comment type="caution">
    <text evidence="2">The sequence shown here is derived from an EMBL/GenBank/DDBJ whole genome shotgun (WGS) entry which is preliminary data.</text>
</comment>
<dbReference type="InterPro" id="IPR049458">
    <property type="entry name" value="EpsG-like"/>
</dbReference>
<dbReference type="Pfam" id="PF14897">
    <property type="entry name" value="EpsG"/>
    <property type="match status" value="1"/>
</dbReference>
<keyword evidence="3" id="KW-1185">Reference proteome</keyword>
<evidence type="ECO:0000313" key="2">
    <source>
        <dbReference type="EMBL" id="MEW9920329.1"/>
    </source>
</evidence>
<evidence type="ECO:0000256" key="1">
    <source>
        <dbReference type="SAM" id="Phobius"/>
    </source>
</evidence>